<evidence type="ECO:0008006" key="4">
    <source>
        <dbReference type="Google" id="ProtNLM"/>
    </source>
</evidence>
<dbReference type="Proteomes" id="UP001500393">
    <property type="component" value="Unassembled WGS sequence"/>
</dbReference>
<keyword evidence="1" id="KW-0732">Signal</keyword>
<evidence type="ECO:0000313" key="2">
    <source>
        <dbReference type="EMBL" id="GAA1586645.1"/>
    </source>
</evidence>
<dbReference type="SUPFAM" id="SSF101898">
    <property type="entry name" value="NHL repeat"/>
    <property type="match status" value="1"/>
</dbReference>
<dbReference type="InterPro" id="IPR011042">
    <property type="entry name" value="6-blade_b-propeller_TolB-like"/>
</dbReference>
<evidence type="ECO:0000256" key="1">
    <source>
        <dbReference type="SAM" id="SignalP"/>
    </source>
</evidence>
<protein>
    <recommendedName>
        <fullName evidence="4">Superoxide dismutase</fullName>
    </recommendedName>
</protein>
<comment type="caution">
    <text evidence="2">The sequence shown here is derived from an EMBL/GenBank/DDBJ whole genome shotgun (WGS) entry which is preliminary data.</text>
</comment>
<evidence type="ECO:0000313" key="3">
    <source>
        <dbReference type="Proteomes" id="UP001500393"/>
    </source>
</evidence>
<organism evidence="2 3">
    <name type="scientific">Kribbella sancticallisti</name>
    <dbReference type="NCBI Taxonomy" id="460087"/>
    <lineage>
        <taxon>Bacteria</taxon>
        <taxon>Bacillati</taxon>
        <taxon>Actinomycetota</taxon>
        <taxon>Actinomycetes</taxon>
        <taxon>Propionibacteriales</taxon>
        <taxon>Kribbellaceae</taxon>
        <taxon>Kribbella</taxon>
    </lineage>
</organism>
<feature type="chain" id="PRO_5045943059" description="Superoxide dismutase" evidence="1">
    <location>
        <begin position="35"/>
        <end position="335"/>
    </location>
</feature>
<proteinExistence type="predicted"/>
<accession>A0ABP4PPI3</accession>
<dbReference type="EMBL" id="BAAAOS010000031">
    <property type="protein sequence ID" value="GAA1586645.1"/>
    <property type="molecule type" value="Genomic_DNA"/>
</dbReference>
<name>A0ABP4PPI3_9ACTN</name>
<feature type="signal peptide" evidence="1">
    <location>
        <begin position="1"/>
        <end position="34"/>
    </location>
</feature>
<dbReference type="Gene3D" id="2.120.10.30">
    <property type="entry name" value="TolB, C-terminal domain"/>
    <property type="match status" value="1"/>
</dbReference>
<sequence>MDRAGTAAEPACMKKIIAATTAAFLFVAIAPQQAASAHGGLPATYIVSQEPGVKPEGIAITRTGTMYVTSYGTGAVYRGTTDRRTLKPFLPAGSDGRTRATGIHPDNRGRLFIAGFDTRALFVYRTDGSLVAKRFASDPGALLNDLVITDDAVYVTDSGTGILWRAPLAGDHIGELEPWLTPTDFPIRPGFLNGIVATPDGRTALVSDNGTGSGEPGDEHVFRVNLRDRTSTEVTVSNGQLGSSDGLLLEGNRLYGVIDLPADETGKPPTAVNLAILSSDLTTAHVVRQSESVPREQTPTTIARDPAGRLLWVNSQIGNPTPTAPFTVTVVPGLR</sequence>
<keyword evidence="3" id="KW-1185">Reference proteome</keyword>
<gene>
    <name evidence="2" type="ORF">GCM10009789_45320</name>
</gene>
<reference evidence="3" key="1">
    <citation type="journal article" date="2019" name="Int. J. Syst. Evol. Microbiol.">
        <title>The Global Catalogue of Microorganisms (GCM) 10K type strain sequencing project: providing services to taxonomists for standard genome sequencing and annotation.</title>
        <authorList>
            <consortium name="The Broad Institute Genomics Platform"/>
            <consortium name="The Broad Institute Genome Sequencing Center for Infectious Disease"/>
            <person name="Wu L."/>
            <person name="Ma J."/>
        </authorList>
    </citation>
    <scope>NUCLEOTIDE SEQUENCE [LARGE SCALE GENOMIC DNA]</scope>
    <source>
        <strain evidence="3">JCM 14969</strain>
    </source>
</reference>